<feature type="compositionally biased region" description="Basic and acidic residues" evidence="1">
    <location>
        <begin position="1"/>
        <end position="14"/>
    </location>
</feature>
<accession>A0A498KGT4</accession>
<evidence type="ECO:0000313" key="2">
    <source>
        <dbReference type="EMBL" id="RXI05614.1"/>
    </source>
</evidence>
<gene>
    <name evidence="2" type="ORF">DVH24_017656</name>
</gene>
<protein>
    <submittedName>
        <fullName evidence="2">Uncharacterized protein</fullName>
    </submittedName>
</protein>
<name>A0A498KGT4_MALDO</name>
<keyword evidence="3" id="KW-1185">Reference proteome</keyword>
<evidence type="ECO:0000256" key="1">
    <source>
        <dbReference type="SAM" id="MobiDB-lite"/>
    </source>
</evidence>
<sequence>MSNHGSLREHKTDMDVSTSSTSSCGFRGCFRTSGSRNNNGHERQHLVQQEGGGRLKETTWWKKKLTEAKNRLCRNKKQKKATSYDIDSYALNFEEGVGREADAALGFSSKVR</sequence>
<organism evidence="2 3">
    <name type="scientific">Malus domestica</name>
    <name type="common">Apple</name>
    <name type="synonym">Pyrus malus</name>
    <dbReference type="NCBI Taxonomy" id="3750"/>
    <lineage>
        <taxon>Eukaryota</taxon>
        <taxon>Viridiplantae</taxon>
        <taxon>Streptophyta</taxon>
        <taxon>Embryophyta</taxon>
        <taxon>Tracheophyta</taxon>
        <taxon>Spermatophyta</taxon>
        <taxon>Magnoliopsida</taxon>
        <taxon>eudicotyledons</taxon>
        <taxon>Gunneridae</taxon>
        <taxon>Pentapetalae</taxon>
        <taxon>rosids</taxon>
        <taxon>fabids</taxon>
        <taxon>Rosales</taxon>
        <taxon>Rosaceae</taxon>
        <taxon>Amygdaloideae</taxon>
        <taxon>Maleae</taxon>
        <taxon>Malus</taxon>
    </lineage>
</organism>
<feature type="region of interest" description="Disordered" evidence="1">
    <location>
        <begin position="1"/>
        <end position="53"/>
    </location>
</feature>
<proteinExistence type="predicted"/>
<evidence type="ECO:0000313" key="3">
    <source>
        <dbReference type="Proteomes" id="UP000290289"/>
    </source>
</evidence>
<dbReference type="Proteomes" id="UP000290289">
    <property type="component" value="Chromosome 2"/>
</dbReference>
<comment type="caution">
    <text evidence="2">The sequence shown here is derived from an EMBL/GenBank/DDBJ whole genome shotgun (WGS) entry which is preliminary data.</text>
</comment>
<reference evidence="2 3" key="1">
    <citation type="submission" date="2018-10" db="EMBL/GenBank/DDBJ databases">
        <title>A high-quality apple genome assembly.</title>
        <authorList>
            <person name="Hu J."/>
        </authorList>
    </citation>
    <scope>NUCLEOTIDE SEQUENCE [LARGE SCALE GENOMIC DNA]</scope>
    <source>
        <strain evidence="3">cv. HFTH1</strain>
        <tissue evidence="2">Young leaf</tissue>
    </source>
</reference>
<dbReference type="AlphaFoldDB" id="A0A498KGT4"/>
<dbReference type="EMBL" id="RDQH01000328">
    <property type="protein sequence ID" value="RXI05614.1"/>
    <property type="molecule type" value="Genomic_DNA"/>
</dbReference>